<evidence type="ECO:0000313" key="3">
    <source>
        <dbReference type="EMBL" id="KAJ3054673.1"/>
    </source>
</evidence>
<reference evidence="3" key="1">
    <citation type="submission" date="2020-05" db="EMBL/GenBank/DDBJ databases">
        <title>Phylogenomic resolution of chytrid fungi.</title>
        <authorList>
            <person name="Stajich J.E."/>
            <person name="Amses K."/>
            <person name="Simmons R."/>
            <person name="Seto K."/>
            <person name="Myers J."/>
            <person name="Bonds A."/>
            <person name="Quandt C.A."/>
            <person name="Barry K."/>
            <person name="Liu P."/>
            <person name="Grigoriev I."/>
            <person name="Longcore J.E."/>
            <person name="James T.Y."/>
        </authorList>
    </citation>
    <scope>NUCLEOTIDE SEQUENCE</scope>
    <source>
        <strain evidence="3">JEL0318</strain>
    </source>
</reference>
<organism evidence="3 4">
    <name type="scientific">Rhizophlyctis rosea</name>
    <dbReference type="NCBI Taxonomy" id="64517"/>
    <lineage>
        <taxon>Eukaryota</taxon>
        <taxon>Fungi</taxon>
        <taxon>Fungi incertae sedis</taxon>
        <taxon>Chytridiomycota</taxon>
        <taxon>Chytridiomycota incertae sedis</taxon>
        <taxon>Chytridiomycetes</taxon>
        <taxon>Rhizophlyctidales</taxon>
        <taxon>Rhizophlyctidaceae</taxon>
        <taxon>Rhizophlyctis</taxon>
    </lineage>
</organism>
<comment type="caution">
    <text evidence="3">The sequence shown here is derived from an EMBL/GenBank/DDBJ whole genome shotgun (WGS) entry which is preliminary data.</text>
</comment>
<dbReference type="Proteomes" id="UP001212841">
    <property type="component" value="Unassembled WGS sequence"/>
</dbReference>
<feature type="region of interest" description="Disordered" evidence="1">
    <location>
        <begin position="258"/>
        <end position="291"/>
    </location>
</feature>
<evidence type="ECO:0000259" key="2">
    <source>
        <dbReference type="Pfam" id="PF25534"/>
    </source>
</evidence>
<protein>
    <recommendedName>
        <fullName evidence="2">DUF7918 domain-containing protein</fullName>
    </recommendedName>
</protein>
<dbReference type="AlphaFoldDB" id="A0AAD5SHT0"/>
<dbReference type="InterPro" id="IPR057678">
    <property type="entry name" value="DUF7918"/>
</dbReference>
<accession>A0AAD5SHT0</accession>
<name>A0AAD5SHT0_9FUNG</name>
<feature type="domain" description="DUF7918" evidence="2">
    <location>
        <begin position="8"/>
        <end position="239"/>
    </location>
</feature>
<sequence length="427" mass="48492">MLHPFKRIHCTVCVDGENLEEYNSETKGNDVRCYIAAEEGKEYVVKVRNEAYVLCDDNTLVAELYVDGSTKLIASTIHFNRDTPLEGKRDAWGNVQPLFFRRLTTKPGGSFRAAKLPDLSTITVVVKQVEIIAETPPHEQFPDRFKHRYESFETDSGESEDVDERSVKQNKVLRDRITRFGHAMPDIPGTFIKTRPLRKKVDSTSTNFACDDEHSTDEYVRFTFQYRSRELLEASGIIPLPEIAPAADHEKLLQDVKQEGHHSLPRRNLRDRIKKKGQPAEETPELPSDMAVDHHNFESEEEDSPIVCRKRARPVLDNAFDRSQSGSDEDAKLDTTASSHPTRKRGKTRKMKPTPPREEGVMIDLAAEDGPVETRFPFEKKEVEVVDLHEDGDDNDGGVSREHEDCADQVEEGFIMDEGGFIVRGVN</sequence>
<proteinExistence type="predicted"/>
<keyword evidence="4" id="KW-1185">Reference proteome</keyword>
<dbReference type="Pfam" id="PF25534">
    <property type="entry name" value="DUF7918"/>
    <property type="match status" value="1"/>
</dbReference>
<evidence type="ECO:0000313" key="4">
    <source>
        <dbReference type="Proteomes" id="UP001212841"/>
    </source>
</evidence>
<dbReference type="EMBL" id="JADGJD010000122">
    <property type="protein sequence ID" value="KAJ3054673.1"/>
    <property type="molecule type" value="Genomic_DNA"/>
</dbReference>
<feature type="compositionally biased region" description="Basic residues" evidence="1">
    <location>
        <begin position="263"/>
        <end position="277"/>
    </location>
</feature>
<evidence type="ECO:0000256" key="1">
    <source>
        <dbReference type="SAM" id="MobiDB-lite"/>
    </source>
</evidence>
<feature type="region of interest" description="Disordered" evidence="1">
    <location>
        <begin position="318"/>
        <end position="358"/>
    </location>
</feature>
<feature type="compositionally biased region" description="Basic residues" evidence="1">
    <location>
        <begin position="341"/>
        <end position="352"/>
    </location>
</feature>
<gene>
    <name evidence="3" type="ORF">HK097_001153</name>
</gene>